<keyword evidence="4" id="KW-1185">Reference proteome</keyword>
<proteinExistence type="predicted"/>
<reference evidence="3" key="1">
    <citation type="submission" date="2018-11" db="EMBL/GenBank/DDBJ databases">
        <authorList>
            <consortium name="Pathogen Informatics"/>
        </authorList>
    </citation>
    <scope>NUCLEOTIDE SEQUENCE</scope>
</reference>
<feature type="compositionally biased region" description="Polar residues" evidence="1">
    <location>
        <begin position="62"/>
        <end position="88"/>
    </location>
</feature>
<comment type="caution">
    <text evidence="3">The sequence shown here is derived from an EMBL/GenBank/DDBJ whole genome shotgun (WGS) entry which is preliminary data.</text>
</comment>
<feature type="transmembrane region" description="Helical" evidence="2">
    <location>
        <begin position="137"/>
        <end position="161"/>
    </location>
</feature>
<keyword evidence="2" id="KW-0812">Transmembrane</keyword>
<dbReference type="AlphaFoldDB" id="A0A3S5AUG4"/>
<evidence type="ECO:0000313" key="3">
    <source>
        <dbReference type="EMBL" id="VEL28703.1"/>
    </source>
</evidence>
<keyword evidence="2" id="KW-0472">Membrane</keyword>
<dbReference type="EMBL" id="CAAALY010097054">
    <property type="protein sequence ID" value="VEL28703.1"/>
    <property type="molecule type" value="Genomic_DNA"/>
</dbReference>
<sequence length="172" mass="18548">MLPSIGRAINSAVAGLSTTVLEPTTGICSSSLPRNLIETSDSVSFGSLFVPDSKAAGHHANSMGSGVSTSPKDTNSATKSRTPSECGNNRQLLKPGWSTVVEARLVAALVLLRITVTYLPDRYLMHLLQVTQINSSFFILILCITVLHSYYSLLNFFLILLEDLVSPNSLHK</sequence>
<dbReference type="Proteomes" id="UP000784294">
    <property type="component" value="Unassembled WGS sequence"/>
</dbReference>
<name>A0A3S5AUG4_9PLAT</name>
<feature type="region of interest" description="Disordered" evidence="1">
    <location>
        <begin position="59"/>
        <end position="88"/>
    </location>
</feature>
<evidence type="ECO:0000256" key="2">
    <source>
        <dbReference type="SAM" id="Phobius"/>
    </source>
</evidence>
<gene>
    <name evidence="3" type="ORF">PXEA_LOCUS22143</name>
</gene>
<protein>
    <submittedName>
        <fullName evidence="3">Uncharacterized protein</fullName>
    </submittedName>
</protein>
<accession>A0A3S5AUG4</accession>
<evidence type="ECO:0000313" key="4">
    <source>
        <dbReference type="Proteomes" id="UP000784294"/>
    </source>
</evidence>
<evidence type="ECO:0000256" key="1">
    <source>
        <dbReference type="SAM" id="MobiDB-lite"/>
    </source>
</evidence>
<keyword evidence="2" id="KW-1133">Transmembrane helix</keyword>
<organism evidence="3 4">
    <name type="scientific">Protopolystoma xenopodis</name>
    <dbReference type="NCBI Taxonomy" id="117903"/>
    <lineage>
        <taxon>Eukaryota</taxon>
        <taxon>Metazoa</taxon>
        <taxon>Spiralia</taxon>
        <taxon>Lophotrochozoa</taxon>
        <taxon>Platyhelminthes</taxon>
        <taxon>Monogenea</taxon>
        <taxon>Polyopisthocotylea</taxon>
        <taxon>Polystomatidea</taxon>
        <taxon>Polystomatidae</taxon>
        <taxon>Protopolystoma</taxon>
    </lineage>
</organism>